<dbReference type="Proteomes" id="UP001295469">
    <property type="component" value="Chromosome C02"/>
</dbReference>
<protein>
    <submittedName>
        <fullName evidence="1">(rape) hypothetical protein</fullName>
    </submittedName>
</protein>
<name>A0A816KH50_BRANA</name>
<evidence type="ECO:0000313" key="1">
    <source>
        <dbReference type="EMBL" id="CAF1920505.1"/>
    </source>
</evidence>
<accession>A0A816KH50</accession>
<reference evidence="1" key="1">
    <citation type="submission" date="2021-01" db="EMBL/GenBank/DDBJ databases">
        <authorList>
            <consortium name="Genoscope - CEA"/>
            <person name="William W."/>
        </authorList>
    </citation>
    <scope>NUCLEOTIDE SEQUENCE</scope>
</reference>
<sequence length="70" mass="8116">MTDLFLADLQFVCEIIVDSNKEPTFLSRLSDNLGFKCRVARIGERRLDTRHSPWRFMAIASRISRSKATQ</sequence>
<organism evidence="1">
    <name type="scientific">Brassica napus</name>
    <name type="common">Rape</name>
    <dbReference type="NCBI Taxonomy" id="3708"/>
    <lineage>
        <taxon>Eukaryota</taxon>
        <taxon>Viridiplantae</taxon>
        <taxon>Streptophyta</taxon>
        <taxon>Embryophyta</taxon>
        <taxon>Tracheophyta</taxon>
        <taxon>Spermatophyta</taxon>
        <taxon>Magnoliopsida</taxon>
        <taxon>eudicotyledons</taxon>
        <taxon>Gunneridae</taxon>
        <taxon>Pentapetalae</taxon>
        <taxon>rosids</taxon>
        <taxon>malvids</taxon>
        <taxon>Brassicales</taxon>
        <taxon>Brassicaceae</taxon>
        <taxon>Brassiceae</taxon>
        <taxon>Brassica</taxon>
    </lineage>
</organism>
<proteinExistence type="predicted"/>
<dbReference type="EMBL" id="HG994366">
    <property type="protein sequence ID" value="CAF1920505.1"/>
    <property type="molecule type" value="Genomic_DNA"/>
</dbReference>
<gene>
    <name evidence="1" type="ORF">DARMORV10_C02P55570.1</name>
</gene>
<dbReference type="AlphaFoldDB" id="A0A816KH50"/>